<sequence length="159" mass="18115">MIKFDKKVNNNEKIKNIRDVKVNRQDTMRGRIRLEDVDNEEIIIDLPRGQIINNGDIFGPTSNGTFYRINIMPEPVIKVTIETNGTEKDYENFLTLGYNLGNHHMEVLIEGRYAYVTTGIGVKNVNDILKKIPVPIVTQLENRVISTIATGYHAGEDKE</sequence>
<evidence type="ECO:0000313" key="3">
    <source>
        <dbReference type="Proteomes" id="UP000050301"/>
    </source>
</evidence>
<dbReference type="Proteomes" id="UP000050301">
    <property type="component" value="Unassembled WGS sequence"/>
</dbReference>
<evidence type="ECO:0000259" key="1">
    <source>
        <dbReference type="Pfam" id="PF02814"/>
    </source>
</evidence>
<protein>
    <recommendedName>
        <fullName evidence="1">UreE urease accessory N-terminal domain-containing protein</fullName>
    </recommendedName>
</protein>
<dbReference type="InterPro" id="IPR004029">
    <property type="entry name" value="UreE_N"/>
</dbReference>
<keyword evidence="3" id="KW-1185">Reference proteome</keyword>
<accession>A0A0Q0RYE5</accession>
<feature type="domain" description="UreE urease accessory N-terminal" evidence="1">
    <location>
        <begin position="16"/>
        <end position="58"/>
    </location>
</feature>
<proteinExistence type="predicted"/>
<gene>
    <name evidence="2" type="ORF">AOG55_00605</name>
</gene>
<evidence type="ECO:0000313" key="2">
    <source>
        <dbReference type="EMBL" id="KQB35207.1"/>
    </source>
</evidence>
<dbReference type="Gene3D" id="2.60.260.20">
    <property type="entry name" value="Urease metallochaperone UreE, N-terminal domain"/>
    <property type="match status" value="1"/>
</dbReference>
<dbReference type="EMBL" id="LKBH01000179">
    <property type="protein sequence ID" value="KQB35207.1"/>
    <property type="molecule type" value="Genomic_DNA"/>
</dbReference>
<dbReference type="InterPro" id="IPR036118">
    <property type="entry name" value="UreE_N_sf"/>
</dbReference>
<organism evidence="2 3">
    <name type="scientific">Acidiplasma cupricumulans</name>
    <dbReference type="NCBI Taxonomy" id="312540"/>
    <lineage>
        <taxon>Archaea</taxon>
        <taxon>Methanobacteriati</taxon>
        <taxon>Thermoplasmatota</taxon>
        <taxon>Thermoplasmata</taxon>
        <taxon>Thermoplasmatales</taxon>
        <taxon>Ferroplasmaceae</taxon>
        <taxon>Acidiplasma</taxon>
    </lineage>
</organism>
<dbReference type="Pfam" id="PF02814">
    <property type="entry name" value="UreE_N"/>
    <property type="match status" value="1"/>
</dbReference>
<name>A0A0Q0RYE5_9ARCH</name>
<dbReference type="AlphaFoldDB" id="A0A0Q0RYE5"/>
<dbReference type="SUPFAM" id="SSF69287">
    <property type="entry name" value="Urease metallochaperone UreE, N-terminal domain"/>
    <property type="match status" value="1"/>
</dbReference>
<dbReference type="RefSeq" id="WP_055040978.1">
    <property type="nucleotide sequence ID" value="NZ_LKBH01000179.1"/>
</dbReference>
<reference evidence="2 3" key="1">
    <citation type="submission" date="2015-09" db="EMBL/GenBank/DDBJ databases">
        <title>Heavy metals and arsenic resistance mechanisms in polyextremophilic archaea of the family Ferroplasmaceae.</title>
        <authorList>
            <person name="Bulaev A.G."/>
            <person name="Kanygina A.V."/>
        </authorList>
    </citation>
    <scope>NUCLEOTIDE SEQUENCE [LARGE SCALE GENOMIC DNA]</scope>
    <source>
        <strain evidence="2 3">BH2</strain>
    </source>
</reference>
<comment type="caution">
    <text evidence="2">The sequence shown here is derived from an EMBL/GenBank/DDBJ whole genome shotgun (WGS) entry which is preliminary data.</text>
</comment>
<dbReference type="InParanoid" id="A0A0Q0RYE5"/>